<sequence length="138" mass="16074">MIMVLLFMRKRRAQCNLCAKVTSGFSGTTYEVSEGMYTREPFRSMLLETKRASLDKESQNLQIVGYESGMHVEMHSVVEYDMIEHLPVTLMEEELQKQSEQRRIYYQSNLKDELASYFTKRVSISVLPLCLASKQMNL</sequence>
<proteinExistence type="predicted"/>
<dbReference type="Proteomes" id="UP000309997">
    <property type="component" value="Unassembled WGS sequence"/>
</dbReference>
<comment type="caution">
    <text evidence="1">The sequence shown here is derived from an EMBL/GenBank/DDBJ whole genome shotgun (WGS) entry which is preliminary data.</text>
</comment>
<protein>
    <submittedName>
        <fullName evidence="1">Uncharacterized protein</fullName>
    </submittedName>
</protein>
<organism evidence="1 2">
    <name type="scientific">Populus alba</name>
    <name type="common">White poplar</name>
    <dbReference type="NCBI Taxonomy" id="43335"/>
    <lineage>
        <taxon>Eukaryota</taxon>
        <taxon>Viridiplantae</taxon>
        <taxon>Streptophyta</taxon>
        <taxon>Embryophyta</taxon>
        <taxon>Tracheophyta</taxon>
        <taxon>Spermatophyta</taxon>
        <taxon>Magnoliopsida</taxon>
        <taxon>eudicotyledons</taxon>
        <taxon>Gunneridae</taxon>
        <taxon>Pentapetalae</taxon>
        <taxon>rosids</taxon>
        <taxon>fabids</taxon>
        <taxon>Malpighiales</taxon>
        <taxon>Salicaceae</taxon>
        <taxon>Saliceae</taxon>
        <taxon>Populus</taxon>
    </lineage>
</organism>
<gene>
    <name evidence="1" type="ORF">D5086_024541</name>
</gene>
<reference evidence="1 2" key="1">
    <citation type="journal article" date="2024" name="Plant Biotechnol. J.">
        <title>Genome and CRISPR/Cas9 system of a widespread forest tree (Populus alba) in the world.</title>
        <authorList>
            <person name="Liu Y.J."/>
            <person name="Jiang P.F."/>
            <person name="Han X.M."/>
            <person name="Li X.Y."/>
            <person name="Wang H.M."/>
            <person name="Wang Y.J."/>
            <person name="Wang X.X."/>
            <person name="Zeng Q.Y."/>
        </authorList>
    </citation>
    <scope>NUCLEOTIDE SEQUENCE [LARGE SCALE GENOMIC DNA]</scope>
    <source>
        <strain evidence="2">cv. PAL-ZL1</strain>
    </source>
</reference>
<keyword evidence="2" id="KW-1185">Reference proteome</keyword>
<name>A0ACC4B5S7_POPAL</name>
<accession>A0ACC4B5S7</accession>
<evidence type="ECO:0000313" key="1">
    <source>
        <dbReference type="EMBL" id="KAL3573928.1"/>
    </source>
</evidence>
<evidence type="ECO:0000313" key="2">
    <source>
        <dbReference type="Proteomes" id="UP000309997"/>
    </source>
</evidence>
<dbReference type="EMBL" id="RCHU02000013">
    <property type="protein sequence ID" value="KAL3573928.1"/>
    <property type="molecule type" value="Genomic_DNA"/>
</dbReference>